<dbReference type="CDD" id="cd14270">
    <property type="entry name" value="UBA"/>
    <property type="match status" value="1"/>
</dbReference>
<comment type="caution">
    <text evidence="1">The sequence shown here is derived from an EMBL/GenBank/DDBJ whole genome shotgun (WGS) entry which is preliminary data.</text>
</comment>
<accession>K0T9I4</accession>
<name>K0T9I4_THAOC</name>
<evidence type="ECO:0000313" key="2">
    <source>
        <dbReference type="Proteomes" id="UP000266841"/>
    </source>
</evidence>
<evidence type="ECO:0008006" key="3">
    <source>
        <dbReference type="Google" id="ProtNLM"/>
    </source>
</evidence>
<dbReference type="Proteomes" id="UP000266841">
    <property type="component" value="Unassembled WGS sequence"/>
</dbReference>
<dbReference type="EMBL" id="AGNL01004261">
    <property type="protein sequence ID" value="EJK73714.1"/>
    <property type="molecule type" value="Genomic_DNA"/>
</dbReference>
<protein>
    <recommendedName>
        <fullName evidence="3">UBA domain-containing protein</fullName>
    </recommendedName>
</protein>
<feature type="non-terminal residue" evidence="1">
    <location>
        <position position="81"/>
    </location>
</feature>
<reference evidence="1 2" key="1">
    <citation type="journal article" date="2012" name="Genome Biol.">
        <title>Genome and low-iron response of an oceanic diatom adapted to chronic iron limitation.</title>
        <authorList>
            <person name="Lommer M."/>
            <person name="Specht M."/>
            <person name="Roy A.S."/>
            <person name="Kraemer L."/>
            <person name="Andreson R."/>
            <person name="Gutowska M.A."/>
            <person name="Wolf J."/>
            <person name="Bergner S.V."/>
            <person name="Schilhabel M.B."/>
            <person name="Klostermeier U.C."/>
            <person name="Beiko R.G."/>
            <person name="Rosenstiel P."/>
            <person name="Hippler M."/>
            <person name="Laroche J."/>
        </authorList>
    </citation>
    <scope>NUCLEOTIDE SEQUENCE [LARGE SCALE GENOMIC DNA]</scope>
    <source>
        <strain evidence="1 2">CCMP1005</strain>
    </source>
</reference>
<proteinExistence type="predicted"/>
<gene>
    <name evidence="1" type="ORF">THAOC_04646</name>
</gene>
<dbReference type="AlphaFoldDB" id="K0T9I4"/>
<keyword evidence="2" id="KW-1185">Reference proteome</keyword>
<evidence type="ECO:0000313" key="1">
    <source>
        <dbReference type="EMBL" id="EJK73714.1"/>
    </source>
</evidence>
<organism evidence="1 2">
    <name type="scientific">Thalassiosira oceanica</name>
    <name type="common">Marine diatom</name>
    <dbReference type="NCBI Taxonomy" id="159749"/>
    <lineage>
        <taxon>Eukaryota</taxon>
        <taxon>Sar</taxon>
        <taxon>Stramenopiles</taxon>
        <taxon>Ochrophyta</taxon>
        <taxon>Bacillariophyta</taxon>
        <taxon>Coscinodiscophyceae</taxon>
        <taxon>Thalassiosirophycidae</taxon>
        <taxon>Thalassiosirales</taxon>
        <taxon>Thalassiosiraceae</taxon>
        <taxon>Thalassiosira</taxon>
    </lineage>
</organism>
<sequence>MNVSHPAAVSTLEMAYYECRVDPYRGLGVTEEAGGGDSVAASETSPEQQAALLDTEEALVRMGYDRDRARLASERSGGDPD</sequence>